<evidence type="ECO:0000256" key="1">
    <source>
        <dbReference type="ARBA" id="ARBA00008591"/>
    </source>
</evidence>
<gene>
    <name evidence="2" type="ORF">SAMN04515654_102129</name>
</gene>
<name>A0A1G8ICB0_9FIRM</name>
<dbReference type="Gene3D" id="1.20.58.220">
    <property type="entry name" value="Phosphate transport system protein phou homolog 2, domain 2"/>
    <property type="match status" value="1"/>
</dbReference>
<dbReference type="InterPro" id="IPR018445">
    <property type="entry name" value="Put_Phosphate_transp_reg"/>
</dbReference>
<dbReference type="Pfam" id="PF01865">
    <property type="entry name" value="PhoU_div"/>
    <property type="match status" value="1"/>
</dbReference>
<dbReference type="SUPFAM" id="SSF109755">
    <property type="entry name" value="PhoU-like"/>
    <property type="match status" value="1"/>
</dbReference>
<dbReference type="InterPro" id="IPR002727">
    <property type="entry name" value="DUF47"/>
</dbReference>
<comment type="similarity">
    <text evidence="1">Belongs to the UPF0111 family.</text>
</comment>
<proteinExistence type="inferred from homology"/>
<dbReference type="Proteomes" id="UP000198945">
    <property type="component" value="Unassembled WGS sequence"/>
</dbReference>
<dbReference type="AlphaFoldDB" id="A0A1G8ICB0"/>
<accession>A0A1G8ICB0</accession>
<sequence length="218" mass="25755">MPHILFGRSKELEIEIKEYLDLVNQGSLTFKRDLSRYIKKNFELFEESLTDIKEIENNADEHQKDIKYKLYKYMLIPESRADVLGIIEEIDTITDLAKEVIYEISIEKPFIPEELENEFLELVENSTEAVDMLVKAVRAFFEEISQVNDYVNKVHFFEHQADKNEERLKRKIFSEQFEKIDIAHKLQLRYFIEEIAALSDQAESVSEDVSVAAIKRRI</sequence>
<evidence type="ECO:0008006" key="4">
    <source>
        <dbReference type="Google" id="ProtNLM"/>
    </source>
</evidence>
<dbReference type="EMBL" id="FNEH01000002">
    <property type="protein sequence ID" value="SDI16526.1"/>
    <property type="molecule type" value="Genomic_DNA"/>
</dbReference>
<evidence type="ECO:0000313" key="3">
    <source>
        <dbReference type="Proteomes" id="UP000198945"/>
    </source>
</evidence>
<dbReference type="RefSeq" id="WP_089716213.1">
    <property type="nucleotide sequence ID" value="NZ_FNEH01000002.1"/>
</dbReference>
<dbReference type="PANTHER" id="PTHR36536">
    <property type="entry name" value="UPF0111 PROTEIN HI_1603"/>
    <property type="match status" value="1"/>
</dbReference>
<dbReference type="InterPro" id="IPR038078">
    <property type="entry name" value="PhoU-like_sf"/>
</dbReference>
<protein>
    <recommendedName>
        <fullName evidence="4">TIGR00153 family protein</fullName>
    </recommendedName>
</protein>
<evidence type="ECO:0000313" key="2">
    <source>
        <dbReference type="EMBL" id="SDI16526.1"/>
    </source>
</evidence>
<reference evidence="2 3" key="1">
    <citation type="submission" date="2016-10" db="EMBL/GenBank/DDBJ databases">
        <authorList>
            <person name="de Groot N.N."/>
        </authorList>
    </citation>
    <scope>NUCLEOTIDE SEQUENCE [LARGE SCALE GENOMIC DNA]</scope>
    <source>
        <strain evidence="2 3">WG7</strain>
    </source>
</reference>
<organism evidence="2 3">
    <name type="scientific">Halanaerobium congolense</name>
    <dbReference type="NCBI Taxonomy" id="54121"/>
    <lineage>
        <taxon>Bacteria</taxon>
        <taxon>Bacillati</taxon>
        <taxon>Bacillota</taxon>
        <taxon>Clostridia</taxon>
        <taxon>Halanaerobiales</taxon>
        <taxon>Halanaerobiaceae</taxon>
        <taxon>Halanaerobium</taxon>
    </lineage>
</organism>
<dbReference type="PANTHER" id="PTHR36536:SF3">
    <property type="entry name" value="UPF0111 PROTEIN HI_1603"/>
    <property type="match status" value="1"/>
</dbReference>